<accession>A0AAN9R5U4</accession>
<keyword evidence="2" id="KW-1185">Reference proteome</keyword>
<dbReference type="Proteomes" id="UP001367508">
    <property type="component" value="Unassembled WGS sequence"/>
</dbReference>
<comment type="caution">
    <text evidence="1">The sequence shown here is derived from an EMBL/GenBank/DDBJ whole genome shotgun (WGS) entry which is preliminary data.</text>
</comment>
<dbReference type="AlphaFoldDB" id="A0AAN9R5U4"/>
<gene>
    <name evidence="1" type="ORF">VNO77_02333</name>
</gene>
<organism evidence="1 2">
    <name type="scientific">Canavalia gladiata</name>
    <name type="common">Sword bean</name>
    <name type="synonym">Dolichos gladiatus</name>
    <dbReference type="NCBI Taxonomy" id="3824"/>
    <lineage>
        <taxon>Eukaryota</taxon>
        <taxon>Viridiplantae</taxon>
        <taxon>Streptophyta</taxon>
        <taxon>Embryophyta</taxon>
        <taxon>Tracheophyta</taxon>
        <taxon>Spermatophyta</taxon>
        <taxon>Magnoliopsida</taxon>
        <taxon>eudicotyledons</taxon>
        <taxon>Gunneridae</taxon>
        <taxon>Pentapetalae</taxon>
        <taxon>rosids</taxon>
        <taxon>fabids</taxon>
        <taxon>Fabales</taxon>
        <taxon>Fabaceae</taxon>
        <taxon>Papilionoideae</taxon>
        <taxon>50 kb inversion clade</taxon>
        <taxon>NPAAA clade</taxon>
        <taxon>indigoferoid/millettioid clade</taxon>
        <taxon>Phaseoleae</taxon>
        <taxon>Canavalia</taxon>
    </lineage>
</organism>
<reference evidence="1 2" key="1">
    <citation type="submission" date="2024-01" db="EMBL/GenBank/DDBJ databases">
        <title>The genomes of 5 underutilized Papilionoideae crops provide insights into root nodulation and disease resistanc.</title>
        <authorList>
            <person name="Jiang F."/>
        </authorList>
    </citation>
    <scope>NUCLEOTIDE SEQUENCE [LARGE SCALE GENOMIC DNA]</scope>
    <source>
        <strain evidence="1">LVBAO_FW01</strain>
        <tissue evidence="1">Leaves</tissue>
    </source>
</reference>
<evidence type="ECO:0000313" key="1">
    <source>
        <dbReference type="EMBL" id="KAK7360347.1"/>
    </source>
</evidence>
<proteinExistence type="predicted"/>
<dbReference type="EMBL" id="JAYMYQ010000001">
    <property type="protein sequence ID" value="KAK7360347.1"/>
    <property type="molecule type" value="Genomic_DNA"/>
</dbReference>
<evidence type="ECO:0000313" key="2">
    <source>
        <dbReference type="Proteomes" id="UP001367508"/>
    </source>
</evidence>
<sequence length="156" mass="17076">MSEKGFRRRLHGIGIDCRSISNHSTTILLTPKVQPEGNCKHPAETCLCRPGEADDVFTTMAVFEELSDHHSLVKSTSTSSNSEDGCQHLTFLAPLVIKPVLSADDPAKPDMADLHDVQIVKKLDDTMDATKKQSLMVNAYALLDGLPRREGAISFT</sequence>
<name>A0AAN9R5U4_CANGL</name>
<protein>
    <submittedName>
        <fullName evidence="1">Uncharacterized protein</fullName>
    </submittedName>
</protein>